<dbReference type="EMBL" id="FONR01000011">
    <property type="protein sequence ID" value="SFF74551.1"/>
    <property type="molecule type" value="Genomic_DNA"/>
</dbReference>
<keyword evidence="3" id="KW-0812">Transmembrane</keyword>
<evidence type="ECO:0000313" key="9">
    <source>
        <dbReference type="Proteomes" id="UP000181942"/>
    </source>
</evidence>
<evidence type="ECO:0000256" key="3">
    <source>
        <dbReference type="ARBA" id="ARBA00022692"/>
    </source>
</evidence>
<feature type="region of interest" description="Disordered" evidence="7">
    <location>
        <begin position="1"/>
        <end position="47"/>
    </location>
</feature>
<evidence type="ECO:0000256" key="7">
    <source>
        <dbReference type="SAM" id="MobiDB-lite"/>
    </source>
</evidence>
<proteinExistence type="inferred from homology"/>
<dbReference type="Pfam" id="PF01925">
    <property type="entry name" value="TauE"/>
    <property type="match status" value="1"/>
</dbReference>
<name>A0A1I2LBI1_9ACTN</name>
<evidence type="ECO:0000256" key="6">
    <source>
        <dbReference type="RuleBase" id="RU363041"/>
    </source>
</evidence>
<dbReference type="InterPro" id="IPR051598">
    <property type="entry name" value="TSUP/Inactive_protease-like"/>
</dbReference>
<evidence type="ECO:0000256" key="4">
    <source>
        <dbReference type="ARBA" id="ARBA00022989"/>
    </source>
</evidence>
<accession>A0A1I2LBI1</accession>
<dbReference type="PANTHER" id="PTHR43701">
    <property type="entry name" value="MEMBRANE TRANSPORTER PROTEIN MJ0441-RELATED"/>
    <property type="match status" value="1"/>
</dbReference>
<organism evidence="8 9">
    <name type="scientific">Streptomyces mirabilis</name>
    <dbReference type="NCBI Taxonomy" id="68239"/>
    <lineage>
        <taxon>Bacteria</taxon>
        <taxon>Bacillati</taxon>
        <taxon>Actinomycetota</taxon>
        <taxon>Actinomycetes</taxon>
        <taxon>Kitasatosporales</taxon>
        <taxon>Streptomycetaceae</taxon>
        <taxon>Streptomyces</taxon>
    </lineage>
</organism>
<keyword evidence="5" id="KW-0472">Membrane</keyword>
<dbReference type="InterPro" id="IPR002781">
    <property type="entry name" value="TM_pro_TauE-like"/>
</dbReference>
<keyword evidence="6" id="KW-1003">Cell membrane</keyword>
<protein>
    <recommendedName>
        <fullName evidence="6">Probable membrane transporter protein</fullName>
    </recommendedName>
</protein>
<sequence>MAPVSPSGRSHQDRVLYDGGRASGRRSPVVPSRSTCHSGRSRRRPARALGTGAGLGALTGLLRVGGGFLAVPALVTVLAFEMQAAIGTSLLIISVNSPASLLTRGATTSGLDWTLIAPFTGTAILGAWDGKRLAGKV</sequence>
<dbReference type="Proteomes" id="UP000181942">
    <property type="component" value="Unassembled WGS sequence"/>
</dbReference>
<reference evidence="8 9" key="1">
    <citation type="submission" date="2016-10" db="EMBL/GenBank/DDBJ databases">
        <authorList>
            <person name="de Groot N.N."/>
        </authorList>
    </citation>
    <scope>NUCLEOTIDE SEQUENCE [LARGE SCALE GENOMIC DNA]</scope>
    <source>
        <strain evidence="8 9">OK461</strain>
    </source>
</reference>
<evidence type="ECO:0000256" key="1">
    <source>
        <dbReference type="ARBA" id="ARBA00004141"/>
    </source>
</evidence>
<dbReference type="AlphaFoldDB" id="A0A1I2LBI1"/>
<evidence type="ECO:0000256" key="5">
    <source>
        <dbReference type="ARBA" id="ARBA00023136"/>
    </source>
</evidence>
<gene>
    <name evidence="8" type="ORF">SAMN02787118_111255</name>
</gene>
<feature type="compositionally biased region" description="Low complexity" evidence="7">
    <location>
        <begin position="25"/>
        <end position="34"/>
    </location>
</feature>
<dbReference type="PANTHER" id="PTHR43701:SF2">
    <property type="entry name" value="MEMBRANE TRANSPORTER PROTEIN YJNA-RELATED"/>
    <property type="match status" value="1"/>
</dbReference>
<dbReference type="GO" id="GO:0005886">
    <property type="term" value="C:plasma membrane"/>
    <property type="evidence" value="ECO:0007669"/>
    <property type="project" value="UniProtKB-SubCell"/>
</dbReference>
<comment type="similarity">
    <text evidence="2 6">Belongs to the 4-toluene sulfonate uptake permease (TSUP) (TC 2.A.102) family.</text>
</comment>
<comment type="subcellular location">
    <subcellularLocation>
        <location evidence="6">Cell membrane</location>
        <topology evidence="6">Multi-pass membrane protein</topology>
    </subcellularLocation>
    <subcellularLocation>
        <location evidence="1">Membrane</location>
        <topology evidence="1">Multi-pass membrane protein</topology>
    </subcellularLocation>
</comment>
<keyword evidence="4" id="KW-1133">Transmembrane helix</keyword>
<evidence type="ECO:0000256" key="2">
    <source>
        <dbReference type="ARBA" id="ARBA00009142"/>
    </source>
</evidence>
<evidence type="ECO:0000313" key="8">
    <source>
        <dbReference type="EMBL" id="SFF74551.1"/>
    </source>
</evidence>